<comment type="caution">
    <text evidence="1">The sequence shown here is derived from an EMBL/GenBank/DDBJ whole genome shotgun (WGS) entry which is preliminary data.</text>
</comment>
<evidence type="ECO:0000313" key="1">
    <source>
        <dbReference type="EMBL" id="KAH7934045.1"/>
    </source>
</evidence>
<organism evidence="1 2">
    <name type="scientific">Dermacentor silvarum</name>
    <name type="common">Tick</name>
    <dbReference type="NCBI Taxonomy" id="543639"/>
    <lineage>
        <taxon>Eukaryota</taxon>
        <taxon>Metazoa</taxon>
        <taxon>Ecdysozoa</taxon>
        <taxon>Arthropoda</taxon>
        <taxon>Chelicerata</taxon>
        <taxon>Arachnida</taxon>
        <taxon>Acari</taxon>
        <taxon>Parasitiformes</taxon>
        <taxon>Ixodida</taxon>
        <taxon>Ixodoidea</taxon>
        <taxon>Ixodidae</taxon>
        <taxon>Rhipicephalinae</taxon>
        <taxon>Dermacentor</taxon>
    </lineage>
</organism>
<evidence type="ECO:0000313" key="2">
    <source>
        <dbReference type="Proteomes" id="UP000821865"/>
    </source>
</evidence>
<reference evidence="1" key="1">
    <citation type="submission" date="2020-05" db="EMBL/GenBank/DDBJ databases">
        <title>Large-scale comparative analyses of tick genomes elucidate their genetic diversity and vector capacities.</title>
        <authorList>
            <person name="Jia N."/>
            <person name="Wang J."/>
            <person name="Shi W."/>
            <person name="Du L."/>
            <person name="Sun Y."/>
            <person name="Zhan W."/>
            <person name="Jiang J."/>
            <person name="Wang Q."/>
            <person name="Zhang B."/>
            <person name="Ji P."/>
            <person name="Sakyi L.B."/>
            <person name="Cui X."/>
            <person name="Yuan T."/>
            <person name="Jiang B."/>
            <person name="Yang W."/>
            <person name="Lam T.T.-Y."/>
            <person name="Chang Q."/>
            <person name="Ding S."/>
            <person name="Wang X."/>
            <person name="Zhu J."/>
            <person name="Ruan X."/>
            <person name="Zhao L."/>
            <person name="Wei J."/>
            <person name="Que T."/>
            <person name="Du C."/>
            <person name="Cheng J."/>
            <person name="Dai P."/>
            <person name="Han X."/>
            <person name="Huang E."/>
            <person name="Gao Y."/>
            <person name="Liu J."/>
            <person name="Shao H."/>
            <person name="Ye R."/>
            <person name="Li L."/>
            <person name="Wei W."/>
            <person name="Wang X."/>
            <person name="Wang C."/>
            <person name="Yang T."/>
            <person name="Huo Q."/>
            <person name="Li W."/>
            <person name="Guo W."/>
            <person name="Chen H."/>
            <person name="Zhou L."/>
            <person name="Ni X."/>
            <person name="Tian J."/>
            <person name="Zhou Y."/>
            <person name="Sheng Y."/>
            <person name="Liu T."/>
            <person name="Pan Y."/>
            <person name="Xia L."/>
            <person name="Li J."/>
            <person name="Zhao F."/>
            <person name="Cao W."/>
        </authorList>
    </citation>
    <scope>NUCLEOTIDE SEQUENCE</scope>
    <source>
        <strain evidence="1">Dsil-2018</strain>
    </source>
</reference>
<proteinExistence type="predicted"/>
<protein>
    <submittedName>
        <fullName evidence="1">Uncharacterized protein</fullName>
    </submittedName>
</protein>
<accession>A0ACB8C5F2</accession>
<dbReference type="Proteomes" id="UP000821865">
    <property type="component" value="Chromosome 9"/>
</dbReference>
<gene>
    <name evidence="1" type="ORF">HPB49_020835</name>
</gene>
<dbReference type="EMBL" id="CM023478">
    <property type="protein sequence ID" value="KAH7934045.1"/>
    <property type="molecule type" value="Genomic_DNA"/>
</dbReference>
<keyword evidence="2" id="KW-1185">Reference proteome</keyword>
<name>A0ACB8C5F2_DERSI</name>
<sequence length="331" mass="35462">MGNALRKNLGDQRSRLTESEKRLIRNSWRKFCERNPDYGVRIFIGMFAKHPEYLQLFPRFRDKELRTLRDDAKFRAHACAVGHQLSAIVECIEDDEVLIELIRKNAANHLPRAGVRPSNFEGLFAAALEQMVASNRALMTPATVNAWERLFETMNTITRNVYEEAAEFSATSQDTSSGDERSPLDPVAAFAELSKTDGDDAAAGSSTALGQLTTQGTTAGAGTSEKLTKERRDSAPGTTKPNTAAPAGNVSGTTTGLAVLGEASSASGQLTHHDVADSLKPIKPAPEANAGGTQAPPAAQRGLHAAGAPKKLTKKAHRDASSQDNTEPATI</sequence>